<dbReference type="EnsemblMetazoa" id="LLOJ008153-RA">
    <property type="protein sequence ID" value="LLOJ008153-PA"/>
    <property type="gene ID" value="LLOJ008153"/>
</dbReference>
<dbReference type="PANTHER" id="PTHR45659:SF22">
    <property type="entry name" value="HOMEOTIC PROTEIN ANTENNAPEDIA-RELATED"/>
    <property type="match status" value="1"/>
</dbReference>
<dbReference type="Pfam" id="PF00046">
    <property type="entry name" value="Homeodomain"/>
    <property type="match status" value="1"/>
</dbReference>
<feature type="DNA-binding region" description="Homeobox" evidence="6">
    <location>
        <begin position="287"/>
        <end position="346"/>
    </location>
</feature>
<sequence length="392" mass="44190">MATTEQFPDASYYGSTYPQYGANYLGNQYGYNHVQSSQYSANGWSQFYGSCEQQNGHLNHPHYPTNGPNSFSPTTEKLQGYEGCVPQGSNGVNVKEDKQQGKTEEAPRVENDSPALRALLMKPPTKTKYTPQYFYSTIRNVSPVTSSNPTYNQAKTYEDPYAFYRNEGGGFGQNAQEVVNPPTNYPSSILSPNRTEDSLDLMDAYRTKVSSHGYTKEGFESNTQFPEAVAAIVTPQSSPSGFVEGIGTPPLSPKEAGAVNQGEKSAQSSPNLVPPYSWIHSDTKNNPKRTRQTYTRYQTLELEKEFHFNKYLTRRRRIEIAHALSLSERQIKIWFQNRRMKAKKDHRSDSPQGVEDTSMQFNHFLNSTPFFHQDLNPAALPVALQSSYQYPT</sequence>
<dbReference type="InterPro" id="IPR001356">
    <property type="entry name" value="HD"/>
</dbReference>
<feature type="region of interest" description="Disordered" evidence="8">
    <location>
        <begin position="250"/>
        <end position="288"/>
    </location>
</feature>
<dbReference type="GO" id="GO:0000122">
    <property type="term" value="P:negative regulation of transcription by RNA polymerase II"/>
    <property type="evidence" value="ECO:0007669"/>
    <property type="project" value="TreeGrafter"/>
</dbReference>
<dbReference type="PRINTS" id="PR00024">
    <property type="entry name" value="HOMEOBOX"/>
</dbReference>
<keyword evidence="5 6" id="KW-0539">Nucleus</keyword>
<evidence type="ECO:0000256" key="5">
    <source>
        <dbReference type="ARBA" id="ARBA00023242"/>
    </source>
</evidence>
<dbReference type="PANTHER" id="PTHR45659">
    <property type="entry name" value="HOMEOBOX PROTEIN HOX"/>
    <property type="match status" value="1"/>
</dbReference>
<dbReference type="Pfam" id="PF03867">
    <property type="entry name" value="FTZ"/>
    <property type="match status" value="1"/>
</dbReference>
<dbReference type="InterPro" id="IPR050296">
    <property type="entry name" value="Antp_homeobox"/>
</dbReference>
<dbReference type="InterPro" id="IPR017970">
    <property type="entry name" value="Homeobox_CS"/>
</dbReference>
<evidence type="ECO:0000256" key="4">
    <source>
        <dbReference type="ARBA" id="ARBA00023155"/>
    </source>
</evidence>
<proteinExistence type="predicted"/>
<dbReference type="InterPro" id="IPR005567">
    <property type="entry name" value="FTZ_N"/>
</dbReference>
<reference evidence="12" key="1">
    <citation type="submission" date="2012-05" db="EMBL/GenBank/DDBJ databases">
        <title>Whole Genome Assembly of Lutzomyia longipalpis.</title>
        <authorList>
            <person name="Richards S."/>
            <person name="Qu C."/>
            <person name="Dillon R."/>
            <person name="Worley K."/>
            <person name="Scherer S."/>
            <person name="Batterton M."/>
            <person name="Taylor A."/>
            <person name="Hawes A."/>
            <person name="Hernandez B."/>
            <person name="Kovar C."/>
            <person name="Mandapat C."/>
            <person name="Pham C."/>
            <person name="Qu C."/>
            <person name="Jing C."/>
            <person name="Bess C."/>
            <person name="Bandaranaike D."/>
            <person name="Ngo D."/>
            <person name="Ongeri F."/>
            <person name="Arias F."/>
            <person name="Lara F."/>
            <person name="Weissenberger G."/>
            <person name="Kamau G."/>
            <person name="Han H."/>
            <person name="Shen H."/>
            <person name="Dinh H."/>
            <person name="Khalil I."/>
            <person name="Jones J."/>
            <person name="Shafer J."/>
            <person name="Jayaseelan J."/>
            <person name="Quiroz J."/>
            <person name="Blankenburg K."/>
            <person name="Nguyen L."/>
            <person name="Jackson L."/>
            <person name="Francisco L."/>
            <person name="Tang L.-Y."/>
            <person name="Pu L.-L."/>
            <person name="Perales L."/>
            <person name="Lorensuhewa L."/>
            <person name="Munidasa M."/>
            <person name="Coyle M."/>
            <person name="Taylor M."/>
            <person name="Puazo M."/>
            <person name="Firestine M."/>
            <person name="Scheel M."/>
            <person name="Javaid M."/>
            <person name="Wang M."/>
            <person name="Li M."/>
            <person name="Tabassum N."/>
            <person name="Saada N."/>
            <person name="Osuji N."/>
            <person name="Aqrawi P."/>
            <person name="Fu Q."/>
            <person name="Thornton R."/>
            <person name="Raj R."/>
            <person name="Goodspeed R."/>
            <person name="Mata R."/>
            <person name="Najjar R."/>
            <person name="Gubbala S."/>
            <person name="Lee S."/>
            <person name="Denson S."/>
            <person name="Patil S."/>
            <person name="Macmil S."/>
            <person name="Qi S."/>
            <person name="Matskevitch T."/>
            <person name="Palculict T."/>
            <person name="Mathew T."/>
            <person name="Vee V."/>
            <person name="Velamala V."/>
            <person name="Korchina V."/>
            <person name="Cai W."/>
            <person name="Liu W."/>
            <person name="Dai W."/>
            <person name="Zou X."/>
            <person name="Zhu Y."/>
            <person name="Zhang Y."/>
            <person name="Wu Y.-Q."/>
            <person name="Xin Y."/>
            <person name="Nazarath L."/>
            <person name="Kovar C."/>
            <person name="Han Y."/>
            <person name="Muzny D."/>
            <person name="Gibbs R."/>
        </authorList>
    </citation>
    <scope>NUCLEOTIDE SEQUENCE [LARGE SCALE GENOMIC DNA]</scope>
    <source>
        <strain evidence="12">Jacobina</strain>
    </source>
</reference>
<dbReference type="GO" id="GO:0005634">
    <property type="term" value="C:nucleus"/>
    <property type="evidence" value="ECO:0007669"/>
    <property type="project" value="UniProtKB-SubCell"/>
</dbReference>
<feature type="domain" description="Homeobox" evidence="9">
    <location>
        <begin position="285"/>
        <end position="345"/>
    </location>
</feature>
<dbReference type="SUPFAM" id="SSF46689">
    <property type="entry name" value="Homeodomain-like"/>
    <property type="match status" value="1"/>
</dbReference>
<organism evidence="11 12">
    <name type="scientific">Lutzomyia longipalpis</name>
    <name type="common">Sand fly</name>
    <dbReference type="NCBI Taxonomy" id="7200"/>
    <lineage>
        <taxon>Eukaryota</taxon>
        <taxon>Metazoa</taxon>
        <taxon>Ecdysozoa</taxon>
        <taxon>Arthropoda</taxon>
        <taxon>Hexapoda</taxon>
        <taxon>Insecta</taxon>
        <taxon>Pterygota</taxon>
        <taxon>Neoptera</taxon>
        <taxon>Endopterygota</taxon>
        <taxon>Diptera</taxon>
        <taxon>Nematocera</taxon>
        <taxon>Psychodoidea</taxon>
        <taxon>Psychodidae</taxon>
        <taxon>Lutzomyia</taxon>
        <taxon>Lutzomyia</taxon>
    </lineage>
</organism>
<dbReference type="GO" id="GO:0000981">
    <property type="term" value="F:DNA-binding transcription factor activity, RNA polymerase II-specific"/>
    <property type="evidence" value="ECO:0007669"/>
    <property type="project" value="InterPro"/>
</dbReference>
<feature type="region of interest" description="Disordered" evidence="8">
    <location>
        <begin position="86"/>
        <end position="122"/>
    </location>
</feature>
<dbReference type="Gene3D" id="1.10.10.60">
    <property type="entry name" value="Homeodomain-like"/>
    <property type="match status" value="1"/>
</dbReference>
<dbReference type="SMART" id="SM00389">
    <property type="entry name" value="HOX"/>
    <property type="match status" value="1"/>
</dbReference>
<dbReference type="EMBL" id="AJWK01027522">
    <property type="status" value="NOT_ANNOTATED_CDS"/>
    <property type="molecule type" value="Genomic_DNA"/>
</dbReference>
<reference evidence="10" key="2">
    <citation type="journal article" date="2020" name="BMC">
        <title>Leishmania infection induces a limited differential gene expression in the sand fly midgut.</title>
        <authorList>
            <person name="Coutinho-Abreu I.V."/>
            <person name="Serafim T.D."/>
            <person name="Meneses C."/>
            <person name="Kamhawi S."/>
            <person name="Oliveira F."/>
            <person name="Valenzuela J.G."/>
        </authorList>
    </citation>
    <scope>NUCLEOTIDE SEQUENCE</scope>
    <source>
        <strain evidence="10">Jacobina</strain>
        <tissue evidence="10">Midgut</tissue>
    </source>
</reference>
<feature type="compositionally biased region" description="Basic and acidic residues" evidence="8">
    <location>
        <begin position="94"/>
        <end position="111"/>
    </location>
</feature>
<evidence type="ECO:0000256" key="7">
    <source>
        <dbReference type="RuleBase" id="RU000682"/>
    </source>
</evidence>
<evidence type="ECO:0000259" key="9">
    <source>
        <dbReference type="PROSITE" id="PS50071"/>
    </source>
</evidence>
<dbReference type="PROSITE" id="PS50071">
    <property type="entry name" value="HOMEOBOX_2"/>
    <property type="match status" value="1"/>
</dbReference>
<dbReference type="CDD" id="cd00086">
    <property type="entry name" value="homeodomain"/>
    <property type="match status" value="1"/>
</dbReference>
<evidence type="ECO:0000256" key="3">
    <source>
        <dbReference type="ARBA" id="ARBA00023125"/>
    </source>
</evidence>
<dbReference type="Proteomes" id="UP000092461">
    <property type="component" value="Unassembled WGS sequence"/>
</dbReference>
<comment type="subcellular location">
    <subcellularLocation>
        <location evidence="1 6 7">Nucleus</location>
    </subcellularLocation>
</comment>
<dbReference type="PROSITE" id="PS00027">
    <property type="entry name" value="HOMEOBOX_1"/>
    <property type="match status" value="1"/>
</dbReference>
<evidence type="ECO:0000256" key="1">
    <source>
        <dbReference type="ARBA" id="ARBA00004123"/>
    </source>
</evidence>
<protein>
    <submittedName>
        <fullName evidence="10">Putative transcription factor zerknullt</fullName>
    </submittedName>
</protein>
<dbReference type="AlphaFoldDB" id="A0A1B0CTF3"/>
<dbReference type="VEuPathDB" id="VectorBase:LLOJ008153"/>
<dbReference type="InterPro" id="IPR020479">
    <property type="entry name" value="HD_metazoa"/>
</dbReference>
<name>A0A1B0CTF3_LUTLO</name>
<dbReference type="GO" id="GO:0000978">
    <property type="term" value="F:RNA polymerase II cis-regulatory region sequence-specific DNA binding"/>
    <property type="evidence" value="ECO:0007669"/>
    <property type="project" value="TreeGrafter"/>
</dbReference>
<keyword evidence="12" id="KW-1185">Reference proteome</keyword>
<keyword evidence="4 6" id="KW-0371">Homeobox</keyword>
<evidence type="ECO:0000256" key="6">
    <source>
        <dbReference type="PROSITE-ProRule" id="PRU00108"/>
    </source>
</evidence>
<feature type="compositionally biased region" description="Polar residues" evidence="8">
    <location>
        <begin position="262"/>
        <end position="271"/>
    </location>
</feature>
<evidence type="ECO:0000313" key="12">
    <source>
        <dbReference type="Proteomes" id="UP000092461"/>
    </source>
</evidence>
<evidence type="ECO:0000313" key="11">
    <source>
        <dbReference type="EnsemblMetazoa" id="LLOJ008153-PA"/>
    </source>
</evidence>
<dbReference type="VEuPathDB" id="VectorBase:LLONM1_003301"/>
<keyword evidence="3 6" id="KW-0238">DNA-binding</keyword>
<dbReference type="InterPro" id="IPR009057">
    <property type="entry name" value="Homeodomain-like_sf"/>
</dbReference>
<evidence type="ECO:0000256" key="2">
    <source>
        <dbReference type="ARBA" id="ARBA00022473"/>
    </source>
</evidence>
<dbReference type="EMBL" id="GITU01009230">
    <property type="protein sequence ID" value="MBC1177933.1"/>
    <property type="molecule type" value="Transcribed_RNA"/>
</dbReference>
<evidence type="ECO:0000256" key="8">
    <source>
        <dbReference type="SAM" id="MobiDB-lite"/>
    </source>
</evidence>
<accession>A0A1B0CTF3</accession>
<keyword evidence="2" id="KW-0217">Developmental protein</keyword>
<dbReference type="GO" id="GO:0009952">
    <property type="term" value="P:anterior/posterior pattern specification"/>
    <property type="evidence" value="ECO:0007669"/>
    <property type="project" value="TreeGrafter"/>
</dbReference>
<reference evidence="11" key="3">
    <citation type="submission" date="2020-05" db="UniProtKB">
        <authorList>
            <consortium name="EnsemblMetazoa"/>
        </authorList>
    </citation>
    <scope>IDENTIFICATION</scope>
    <source>
        <strain evidence="11">Jacobina</strain>
    </source>
</reference>
<evidence type="ECO:0000313" key="10">
    <source>
        <dbReference type="EMBL" id="MBC1177933.1"/>
    </source>
</evidence>